<reference evidence="2" key="2">
    <citation type="submission" date="2020-11" db="EMBL/GenBank/DDBJ databases">
        <authorList>
            <person name="McCartney M.A."/>
            <person name="Auch B."/>
            <person name="Kono T."/>
            <person name="Mallez S."/>
            <person name="Becker A."/>
            <person name="Gohl D.M."/>
            <person name="Silverstein K.A.T."/>
            <person name="Koren S."/>
            <person name="Bechman K.B."/>
            <person name="Herman A."/>
            <person name="Abrahante J.E."/>
            <person name="Garbe J."/>
        </authorList>
    </citation>
    <scope>NUCLEOTIDE SEQUENCE</scope>
    <source>
        <strain evidence="2">Duluth1</strain>
        <tissue evidence="2">Whole animal</tissue>
    </source>
</reference>
<feature type="chain" id="PRO_5039623712" evidence="1">
    <location>
        <begin position="21"/>
        <end position="140"/>
    </location>
</feature>
<sequence length="140" mass="15737">MVMSARMLVVLFTMIFKFRAYIHPVCSCSFTKSLGEAFEFNVNVTHEVNVNFISEFQVRDRFATDGDGIVVVFEDSLPAIYQPSDCLMPPLALVWTNFRHPILFRDRSETGSTAPGSYNGRCNILSTCSGLRHSWSGGTR</sequence>
<proteinExistence type="predicted"/>
<name>A0A9D4J2E6_DREPO</name>
<dbReference type="EMBL" id="JAIWYP010000007">
    <property type="protein sequence ID" value="KAH3793339.1"/>
    <property type="molecule type" value="Genomic_DNA"/>
</dbReference>
<feature type="signal peptide" evidence="1">
    <location>
        <begin position="1"/>
        <end position="20"/>
    </location>
</feature>
<dbReference type="AlphaFoldDB" id="A0A9D4J2E6"/>
<keyword evidence="3" id="KW-1185">Reference proteome</keyword>
<evidence type="ECO:0000256" key="1">
    <source>
        <dbReference type="SAM" id="SignalP"/>
    </source>
</evidence>
<evidence type="ECO:0000313" key="3">
    <source>
        <dbReference type="Proteomes" id="UP000828390"/>
    </source>
</evidence>
<comment type="caution">
    <text evidence="2">The sequence shown here is derived from an EMBL/GenBank/DDBJ whole genome shotgun (WGS) entry which is preliminary data.</text>
</comment>
<organism evidence="2 3">
    <name type="scientific">Dreissena polymorpha</name>
    <name type="common">Zebra mussel</name>
    <name type="synonym">Mytilus polymorpha</name>
    <dbReference type="NCBI Taxonomy" id="45954"/>
    <lineage>
        <taxon>Eukaryota</taxon>
        <taxon>Metazoa</taxon>
        <taxon>Spiralia</taxon>
        <taxon>Lophotrochozoa</taxon>
        <taxon>Mollusca</taxon>
        <taxon>Bivalvia</taxon>
        <taxon>Autobranchia</taxon>
        <taxon>Heteroconchia</taxon>
        <taxon>Euheterodonta</taxon>
        <taxon>Imparidentia</taxon>
        <taxon>Neoheterodontei</taxon>
        <taxon>Myida</taxon>
        <taxon>Dreissenoidea</taxon>
        <taxon>Dreissenidae</taxon>
        <taxon>Dreissena</taxon>
    </lineage>
</organism>
<accession>A0A9D4J2E6</accession>
<keyword evidence="1" id="KW-0732">Signal</keyword>
<evidence type="ECO:0000313" key="2">
    <source>
        <dbReference type="EMBL" id="KAH3793339.1"/>
    </source>
</evidence>
<protein>
    <submittedName>
        <fullName evidence="2">Uncharacterized protein</fullName>
    </submittedName>
</protein>
<dbReference type="Proteomes" id="UP000828390">
    <property type="component" value="Unassembled WGS sequence"/>
</dbReference>
<reference evidence="2" key="1">
    <citation type="journal article" date="2019" name="bioRxiv">
        <title>The Genome of the Zebra Mussel, Dreissena polymorpha: A Resource for Invasive Species Research.</title>
        <authorList>
            <person name="McCartney M.A."/>
            <person name="Auch B."/>
            <person name="Kono T."/>
            <person name="Mallez S."/>
            <person name="Zhang Y."/>
            <person name="Obille A."/>
            <person name="Becker A."/>
            <person name="Abrahante J.E."/>
            <person name="Garbe J."/>
            <person name="Badalamenti J.P."/>
            <person name="Herman A."/>
            <person name="Mangelson H."/>
            <person name="Liachko I."/>
            <person name="Sullivan S."/>
            <person name="Sone E.D."/>
            <person name="Koren S."/>
            <person name="Silverstein K.A.T."/>
            <person name="Beckman K.B."/>
            <person name="Gohl D.M."/>
        </authorList>
    </citation>
    <scope>NUCLEOTIDE SEQUENCE</scope>
    <source>
        <strain evidence="2">Duluth1</strain>
        <tissue evidence="2">Whole animal</tissue>
    </source>
</reference>
<gene>
    <name evidence="2" type="ORF">DPMN_146847</name>
</gene>